<evidence type="ECO:0000313" key="1">
    <source>
        <dbReference type="EMBL" id="CAA2956661.1"/>
    </source>
</evidence>
<accession>A0A8S0PTB2</accession>
<reference evidence="1 2" key="1">
    <citation type="submission" date="2019-12" db="EMBL/GenBank/DDBJ databases">
        <authorList>
            <person name="Alioto T."/>
            <person name="Alioto T."/>
            <person name="Gomez Garrido J."/>
        </authorList>
    </citation>
    <scope>NUCLEOTIDE SEQUENCE [LARGE SCALE GENOMIC DNA]</scope>
</reference>
<organism evidence="1 2">
    <name type="scientific">Olea europaea subsp. europaea</name>
    <dbReference type="NCBI Taxonomy" id="158383"/>
    <lineage>
        <taxon>Eukaryota</taxon>
        <taxon>Viridiplantae</taxon>
        <taxon>Streptophyta</taxon>
        <taxon>Embryophyta</taxon>
        <taxon>Tracheophyta</taxon>
        <taxon>Spermatophyta</taxon>
        <taxon>Magnoliopsida</taxon>
        <taxon>eudicotyledons</taxon>
        <taxon>Gunneridae</taxon>
        <taxon>Pentapetalae</taxon>
        <taxon>asterids</taxon>
        <taxon>lamiids</taxon>
        <taxon>Lamiales</taxon>
        <taxon>Oleaceae</taxon>
        <taxon>Oleeae</taxon>
        <taxon>Olea</taxon>
    </lineage>
</organism>
<protein>
    <submittedName>
        <fullName evidence="1">Uncharacterized protein</fullName>
    </submittedName>
</protein>
<dbReference type="Gramene" id="OE9A091498T1">
    <property type="protein sequence ID" value="OE9A091498C1"/>
    <property type="gene ID" value="OE9A091498"/>
</dbReference>
<dbReference type="EMBL" id="CACTIH010000194">
    <property type="protein sequence ID" value="CAA2956661.1"/>
    <property type="molecule type" value="Genomic_DNA"/>
</dbReference>
<gene>
    <name evidence="1" type="ORF">OLEA9_A091498</name>
</gene>
<name>A0A8S0PTB2_OLEEU</name>
<proteinExistence type="predicted"/>
<comment type="caution">
    <text evidence="1">The sequence shown here is derived from an EMBL/GenBank/DDBJ whole genome shotgun (WGS) entry which is preliminary data.</text>
</comment>
<keyword evidence="2" id="KW-1185">Reference proteome</keyword>
<dbReference type="AlphaFoldDB" id="A0A8S0PTB2"/>
<evidence type="ECO:0000313" key="2">
    <source>
        <dbReference type="Proteomes" id="UP000594638"/>
    </source>
</evidence>
<dbReference type="OrthoDB" id="543346at2759"/>
<dbReference type="Proteomes" id="UP000594638">
    <property type="component" value="Unassembled WGS sequence"/>
</dbReference>
<sequence>MQRVELSYYSNQSFVLNPKTLDFDLRAVGNMDYGVELEDKEDIEGNFGDLDCELMEEPIEVVEELKISHEKDPGKKIKGIQASKSKQEVKKLAIELLATKAFTFLEMKKKFLRKRLPRGEATIKVDRKTTPQILPTQKRVHKMPNFLGMCTAQLTVPSH</sequence>